<dbReference type="AlphaFoldDB" id="R7VF39"/>
<dbReference type="STRING" id="283909.R7VF39"/>
<evidence type="ECO:0000313" key="5">
    <source>
        <dbReference type="EnsemblMetazoa" id="CapteP38172"/>
    </source>
</evidence>
<dbReference type="GO" id="GO:0005262">
    <property type="term" value="F:calcium channel activity"/>
    <property type="evidence" value="ECO:0007669"/>
    <property type="project" value="TreeGrafter"/>
</dbReference>
<dbReference type="Gene3D" id="2.60.60.20">
    <property type="entry name" value="PLAT/LH2 domain"/>
    <property type="match status" value="1"/>
</dbReference>
<dbReference type="EnsemblMetazoa" id="CapteT38172">
    <property type="protein sequence ID" value="CapteP38172"/>
    <property type="gene ID" value="CapteG38172"/>
</dbReference>
<evidence type="ECO:0000313" key="4">
    <source>
        <dbReference type="EMBL" id="ELU17478.1"/>
    </source>
</evidence>
<dbReference type="PROSITE" id="PS50095">
    <property type="entry name" value="PLAT"/>
    <property type="match status" value="1"/>
</dbReference>
<reference evidence="5" key="3">
    <citation type="submission" date="2015-06" db="UniProtKB">
        <authorList>
            <consortium name="EnsemblMetazoa"/>
        </authorList>
    </citation>
    <scope>IDENTIFICATION</scope>
</reference>
<name>R7VF39_CAPTE</name>
<evidence type="ECO:0000259" key="3">
    <source>
        <dbReference type="PROSITE" id="PS50095"/>
    </source>
</evidence>
<dbReference type="HOGENOM" id="CLU_1673591_0_0_1"/>
<keyword evidence="2" id="KW-0472">Membrane</keyword>
<comment type="caution">
    <text evidence="1">Lacks conserved residue(s) required for the propagation of feature annotation.</text>
</comment>
<sequence>CECQHLSVFAGGFFVPPNTVDFIADAALFLTVASNPVVVSMTGVLWFGYIIVMIFAWRVDRKNARKAVIYVVRPSRPMPYCYMVSIMTGWRRGAGTTSDVMLRLLGAKRSSEWMRIPNIGGNLFSTGAEEWFAIGAEAPLGMVTRILIGHNCSGSPSW</sequence>
<dbReference type="OMA" id="NATCCEC"/>
<dbReference type="SUPFAM" id="SSF49723">
    <property type="entry name" value="Lipase/lipooxygenase domain (PLAT/LH2 domain)"/>
    <property type="match status" value="1"/>
</dbReference>
<dbReference type="GO" id="GO:0050982">
    <property type="term" value="P:detection of mechanical stimulus"/>
    <property type="evidence" value="ECO:0007669"/>
    <property type="project" value="TreeGrafter"/>
</dbReference>
<dbReference type="InterPro" id="IPR001024">
    <property type="entry name" value="PLAT/LH2_dom"/>
</dbReference>
<keyword evidence="2" id="KW-1133">Transmembrane helix</keyword>
<gene>
    <name evidence="4" type="ORF">CAPTEDRAFT_38172</name>
</gene>
<dbReference type="InterPro" id="IPR036392">
    <property type="entry name" value="PLAT/LH2_dom_sf"/>
</dbReference>
<evidence type="ECO:0000256" key="1">
    <source>
        <dbReference type="PROSITE-ProRule" id="PRU00152"/>
    </source>
</evidence>
<feature type="non-terminal residue" evidence="4">
    <location>
        <position position="1"/>
    </location>
</feature>
<organism evidence="4">
    <name type="scientific">Capitella teleta</name>
    <name type="common">Polychaete worm</name>
    <dbReference type="NCBI Taxonomy" id="283909"/>
    <lineage>
        <taxon>Eukaryota</taxon>
        <taxon>Metazoa</taxon>
        <taxon>Spiralia</taxon>
        <taxon>Lophotrochozoa</taxon>
        <taxon>Annelida</taxon>
        <taxon>Polychaeta</taxon>
        <taxon>Sedentaria</taxon>
        <taxon>Scolecida</taxon>
        <taxon>Capitellidae</taxon>
        <taxon>Capitella</taxon>
    </lineage>
</organism>
<keyword evidence="2" id="KW-0812">Transmembrane</keyword>
<reference evidence="4 6" key="2">
    <citation type="journal article" date="2013" name="Nature">
        <title>Insights into bilaterian evolution from three spiralian genomes.</title>
        <authorList>
            <person name="Simakov O."/>
            <person name="Marletaz F."/>
            <person name="Cho S.J."/>
            <person name="Edsinger-Gonzales E."/>
            <person name="Havlak P."/>
            <person name="Hellsten U."/>
            <person name="Kuo D.H."/>
            <person name="Larsson T."/>
            <person name="Lv J."/>
            <person name="Arendt D."/>
            <person name="Savage R."/>
            <person name="Osoegawa K."/>
            <person name="de Jong P."/>
            <person name="Grimwood J."/>
            <person name="Chapman J.A."/>
            <person name="Shapiro H."/>
            <person name="Aerts A."/>
            <person name="Otillar R.P."/>
            <person name="Terry A.Y."/>
            <person name="Boore J.L."/>
            <person name="Grigoriev I.V."/>
            <person name="Lindberg D.R."/>
            <person name="Seaver E.C."/>
            <person name="Weisblat D.A."/>
            <person name="Putnam N.H."/>
            <person name="Rokhsar D.S."/>
        </authorList>
    </citation>
    <scope>NUCLEOTIDE SEQUENCE</scope>
    <source>
        <strain evidence="4 6">I ESC-2004</strain>
    </source>
</reference>
<feature type="domain" description="PLAT" evidence="3">
    <location>
        <begin position="80"/>
        <end position="158"/>
    </location>
</feature>
<dbReference type="EMBL" id="KB292506">
    <property type="protein sequence ID" value="ELU17478.1"/>
    <property type="molecule type" value="Genomic_DNA"/>
</dbReference>
<keyword evidence="6" id="KW-1185">Reference proteome</keyword>
<evidence type="ECO:0000313" key="6">
    <source>
        <dbReference type="Proteomes" id="UP000014760"/>
    </source>
</evidence>
<reference evidence="6" key="1">
    <citation type="submission" date="2012-12" db="EMBL/GenBank/DDBJ databases">
        <authorList>
            <person name="Hellsten U."/>
            <person name="Grimwood J."/>
            <person name="Chapman J.A."/>
            <person name="Shapiro H."/>
            <person name="Aerts A."/>
            <person name="Otillar R.P."/>
            <person name="Terry A.Y."/>
            <person name="Boore J.L."/>
            <person name="Simakov O."/>
            <person name="Marletaz F."/>
            <person name="Cho S.-J."/>
            <person name="Edsinger-Gonzales E."/>
            <person name="Havlak P."/>
            <person name="Kuo D.-H."/>
            <person name="Larsson T."/>
            <person name="Lv J."/>
            <person name="Arendt D."/>
            <person name="Savage R."/>
            <person name="Osoegawa K."/>
            <person name="de Jong P."/>
            <person name="Lindberg D.R."/>
            <person name="Seaver E.C."/>
            <person name="Weisblat D.A."/>
            <person name="Putnam N.H."/>
            <person name="Grigoriev I.V."/>
            <person name="Rokhsar D.S."/>
        </authorList>
    </citation>
    <scope>NUCLEOTIDE SEQUENCE</scope>
    <source>
        <strain evidence="6">I ESC-2004</strain>
    </source>
</reference>
<dbReference type="PANTHER" id="PTHR10877:SF183">
    <property type="entry name" value="AT14535P-RELATED"/>
    <property type="match status" value="1"/>
</dbReference>
<evidence type="ECO:0000256" key="2">
    <source>
        <dbReference type="SAM" id="Phobius"/>
    </source>
</evidence>
<dbReference type="PANTHER" id="PTHR10877">
    <property type="entry name" value="POLYCYSTIN FAMILY MEMBER"/>
    <property type="match status" value="1"/>
</dbReference>
<proteinExistence type="predicted"/>
<accession>R7VF39</accession>
<dbReference type="GO" id="GO:0016020">
    <property type="term" value="C:membrane"/>
    <property type="evidence" value="ECO:0007669"/>
    <property type="project" value="TreeGrafter"/>
</dbReference>
<dbReference type="EMBL" id="AMQN01000568">
    <property type="status" value="NOT_ANNOTATED_CDS"/>
    <property type="molecule type" value="Genomic_DNA"/>
</dbReference>
<dbReference type="OrthoDB" id="6150772at2759"/>
<protein>
    <recommendedName>
        <fullName evidence="3">PLAT domain-containing protein</fullName>
    </recommendedName>
</protein>
<feature type="transmembrane region" description="Helical" evidence="2">
    <location>
        <begin position="37"/>
        <end position="57"/>
    </location>
</feature>
<dbReference type="Pfam" id="PF01477">
    <property type="entry name" value="PLAT"/>
    <property type="match status" value="1"/>
</dbReference>
<dbReference type="InterPro" id="IPR051223">
    <property type="entry name" value="Polycystin"/>
</dbReference>
<dbReference type="Proteomes" id="UP000014760">
    <property type="component" value="Unassembled WGS sequence"/>
</dbReference>
<feature type="non-terminal residue" evidence="4">
    <location>
        <position position="158"/>
    </location>
</feature>